<sequence length="84" mass="9432">MLSPAQAHVLAEAYLAVHRSDRQVSPEVYGDKDGYTIGFGIWMVDELVPVCGEGPVLVDRHTGEMRFLGSVEQFDRLGRMRRVL</sequence>
<dbReference type="AlphaFoldDB" id="A0A1H4JMT8"/>
<name>A0A1H4JMT8_9MICO</name>
<keyword evidence="2" id="KW-1185">Reference proteome</keyword>
<protein>
    <recommendedName>
        <fullName evidence="3">Immunity protein 35</fullName>
    </recommendedName>
</protein>
<dbReference type="STRING" id="640635.SAMN04489806_0752"/>
<proteinExistence type="predicted"/>
<dbReference type="RefSeq" id="WP_091179977.1">
    <property type="nucleotide sequence ID" value="NZ_FNRY01000001.1"/>
</dbReference>
<evidence type="ECO:0000313" key="2">
    <source>
        <dbReference type="Proteomes" id="UP000199183"/>
    </source>
</evidence>
<evidence type="ECO:0000313" key="1">
    <source>
        <dbReference type="EMBL" id="SEB47008.1"/>
    </source>
</evidence>
<organism evidence="1 2">
    <name type="scientific">Paramicrobacterium humi</name>
    <dbReference type="NCBI Taxonomy" id="640635"/>
    <lineage>
        <taxon>Bacteria</taxon>
        <taxon>Bacillati</taxon>
        <taxon>Actinomycetota</taxon>
        <taxon>Actinomycetes</taxon>
        <taxon>Micrococcales</taxon>
        <taxon>Microbacteriaceae</taxon>
        <taxon>Paramicrobacterium</taxon>
    </lineage>
</organism>
<gene>
    <name evidence="1" type="ORF">SAMN04489806_0752</name>
</gene>
<dbReference type="EMBL" id="FNRY01000001">
    <property type="protein sequence ID" value="SEB47008.1"/>
    <property type="molecule type" value="Genomic_DNA"/>
</dbReference>
<dbReference type="Proteomes" id="UP000199183">
    <property type="component" value="Unassembled WGS sequence"/>
</dbReference>
<accession>A0A1H4JMT8</accession>
<evidence type="ECO:0008006" key="3">
    <source>
        <dbReference type="Google" id="ProtNLM"/>
    </source>
</evidence>
<reference evidence="1 2" key="1">
    <citation type="submission" date="2016-10" db="EMBL/GenBank/DDBJ databases">
        <authorList>
            <person name="de Groot N.N."/>
        </authorList>
    </citation>
    <scope>NUCLEOTIDE SEQUENCE [LARGE SCALE GENOMIC DNA]</scope>
    <source>
        <strain evidence="1 2">DSM 21799</strain>
    </source>
</reference>